<dbReference type="PANTHER" id="PTHR30627">
    <property type="entry name" value="PEPTIDOGLYCAN D,D-TRANSPEPTIDASE"/>
    <property type="match status" value="1"/>
</dbReference>
<dbReference type="NCBIfam" id="TIGR03423">
    <property type="entry name" value="pbp2_mrdA"/>
    <property type="match status" value="1"/>
</dbReference>
<dbReference type="EMBL" id="DSLG01000002">
    <property type="protein sequence ID" value="HEA86715.1"/>
    <property type="molecule type" value="Genomic_DNA"/>
</dbReference>
<evidence type="ECO:0000256" key="6">
    <source>
        <dbReference type="ARBA" id="ARBA00022692"/>
    </source>
</evidence>
<organism evidence="15">
    <name type="scientific">candidate division WOR-3 bacterium</name>
    <dbReference type="NCBI Taxonomy" id="2052148"/>
    <lineage>
        <taxon>Bacteria</taxon>
        <taxon>Bacteria division WOR-3</taxon>
    </lineage>
</organism>
<keyword evidence="8" id="KW-0133">Cell shape</keyword>
<gene>
    <name evidence="15" type="primary">mrdA</name>
    <name evidence="15" type="ORF">ENP94_01730</name>
</gene>
<evidence type="ECO:0000256" key="9">
    <source>
        <dbReference type="ARBA" id="ARBA00022984"/>
    </source>
</evidence>
<dbReference type="GO" id="GO:0008658">
    <property type="term" value="F:penicillin binding"/>
    <property type="evidence" value="ECO:0007669"/>
    <property type="project" value="InterPro"/>
</dbReference>
<dbReference type="Gene3D" id="3.30.1390.30">
    <property type="entry name" value="Penicillin-binding protein 2a, domain 3"/>
    <property type="match status" value="1"/>
</dbReference>
<feature type="domain" description="Penicillin-binding protein dimerisation" evidence="14">
    <location>
        <begin position="48"/>
        <end position="210"/>
    </location>
</feature>
<keyword evidence="12" id="KW-0961">Cell wall biogenesis/degradation</keyword>
<dbReference type="InterPro" id="IPR036138">
    <property type="entry name" value="PBP_dimer_sf"/>
</dbReference>
<dbReference type="GO" id="GO:0071972">
    <property type="term" value="F:peptidoglycan L,D-transpeptidase activity"/>
    <property type="evidence" value="ECO:0007669"/>
    <property type="project" value="TreeGrafter"/>
</dbReference>
<keyword evidence="7" id="KW-0378">Hydrolase</keyword>
<dbReference type="GO" id="GO:0008360">
    <property type="term" value="P:regulation of cell shape"/>
    <property type="evidence" value="ECO:0007669"/>
    <property type="project" value="UniProtKB-KW"/>
</dbReference>
<dbReference type="Gene3D" id="3.90.1310.10">
    <property type="entry name" value="Penicillin-binding protein 2a (Domain 2)"/>
    <property type="match status" value="1"/>
</dbReference>
<dbReference type="Pfam" id="PF00905">
    <property type="entry name" value="Transpeptidase"/>
    <property type="match status" value="1"/>
</dbReference>
<evidence type="ECO:0000259" key="14">
    <source>
        <dbReference type="Pfam" id="PF03717"/>
    </source>
</evidence>
<dbReference type="InterPro" id="IPR012338">
    <property type="entry name" value="Beta-lactam/transpept-like"/>
</dbReference>
<dbReference type="GO" id="GO:0071555">
    <property type="term" value="P:cell wall organization"/>
    <property type="evidence" value="ECO:0007669"/>
    <property type="project" value="UniProtKB-KW"/>
</dbReference>
<comment type="caution">
    <text evidence="15">The sequence shown here is derived from an EMBL/GenBank/DDBJ whole genome shotgun (WGS) entry which is preliminary data.</text>
</comment>
<evidence type="ECO:0000259" key="13">
    <source>
        <dbReference type="Pfam" id="PF00905"/>
    </source>
</evidence>
<proteinExistence type="predicted"/>
<evidence type="ECO:0000256" key="12">
    <source>
        <dbReference type="ARBA" id="ARBA00023316"/>
    </source>
</evidence>
<dbReference type="Gene3D" id="3.40.710.10">
    <property type="entry name" value="DD-peptidase/beta-lactamase superfamily"/>
    <property type="match status" value="1"/>
</dbReference>
<dbReference type="AlphaFoldDB" id="A0A7C1NBP3"/>
<dbReference type="FunFam" id="3.40.710.10:FF:000024">
    <property type="entry name" value="Penicillin-binding protein 2"/>
    <property type="match status" value="1"/>
</dbReference>
<dbReference type="GO" id="GO:0005886">
    <property type="term" value="C:plasma membrane"/>
    <property type="evidence" value="ECO:0007669"/>
    <property type="project" value="UniProtKB-SubCell"/>
</dbReference>
<evidence type="ECO:0000256" key="11">
    <source>
        <dbReference type="ARBA" id="ARBA00023136"/>
    </source>
</evidence>
<evidence type="ECO:0000256" key="5">
    <source>
        <dbReference type="ARBA" id="ARBA00022670"/>
    </source>
</evidence>
<accession>A0A7C1NBP3</accession>
<evidence type="ECO:0000256" key="8">
    <source>
        <dbReference type="ARBA" id="ARBA00022960"/>
    </source>
</evidence>
<dbReference type="InterPro" id="IPR001460">
    <property type="entry name" value="PCN-bd_Tpept"/>
</dbReference>
<evidence type="ECO:0000256" key="7">
    <source>
        <dbReference type="ARBA" id="ARBA00022801"/>
    </source>
</evidence>
<sequence length="576" mass="64934">MKDRLKRLCFILITLLLILGARLIQLQIIQGKRYARLSDRNRIRKIVLPAPRGRIFDRNGILLADTRPTWTVAIIPTETNDSALALLSILLNRPQNELLRRLQPVSEVPAPIDILRNASFDVIAKIEENNFRLPGVLVRVDHIRNYPFRNLYSHVIGYVGEITEEELSRDSSYRLLDYIGKTGIEARYERFLRGRDGYKYVEVDARGREIGPLPEKRPEPYIPGKDIYLTIDHNLQQAAYDLISKYERAAVVAIAINTGEILCLVSYPDFDPNIFLAPLNPSQWNTLISNKSKPFYNRAISSAYPPGSTFKPLVALLALEKQLITPHAQLLPCNGTFQYGNRKFKCWSAHGRLNIIGAIEQSCNVFFYQLGTKIRVDTLAEFCHQFGLGKNTGIDIPGENAGNIPDRDFLNRRYGKNQWTQGFMLNYCIGQGEVLVTALQLTQLYSCFANGGFYFRPYLVAKIESAGQIILINKPQRFEVKINQTNLDWIKNALTRVVEYGTGQAAQLQEITIAGKTGTAQNPPNPDHAWFVGYAPADNPEIAIAVIIENAGHGGTVAAPIVGELVRYYFTKRTLP</sequence>
<dbReference type="PANTHER" id="PTHR30627:SF2">
    <property type="entry name" value="PEPTIDOGLYCAN D,D-TRANSPEPTIDASE MRDA"/>
    <property type="match status" value="1"/>
</dbReference>
<keyword evidence="6" id="KW-0812">Transmembrane</keyword>
<evidence type="ECO:0000256" key="10">
    <source>
        <dbReference type="ARBA" id="ARBA00022989"/>
    </source>
</evidence>
<evidence type="ECO:0000256" key="4">
    <source>
        <dbReference type="ARBA" id="ARBA00022519"/>
    </source>
</evidence>
<reference evidence="15" key="1">
    <citation type="journal article" date="2020" name="mSystems">
        <title>Genome- and Community-Level Interaction Insights into Carbon Utilization and Element Cycling Functions of Hydrothermarchaeota in Hydrothermal Sediment.</title>
        <authorList>
            <person name="Zhou Z."/>
            <person name="Liu Y."/>
            <person name="Xu W."/>
            <person name="Pan J."/>
            <person name="Luo Z.H."/>
            <person name="Li M."/>
        </authorList>
    </citation>
    <scope>NUCLEOTIDE SEQUENCE [LARGE SCALE GENOMIC DNA]</scope>
    <source>
        <strain evidence="15">SpSt-265</strain>
    </source>
</reference>
<feature type="domain" description="Penicillin-binding protein transpeptidase" evidence="13">
    <location>
        <begin position="250"/>
        <end position="565"/>
    </location>
</feature>
<dbReference type="GO" id="GO:0009252">
    <property type="term" value="P:peptidoglycan biosynthetic process"/>
    <property type="evidence" value="ECO:0007669"/>
    <property type="project" value="UniProtKB-KW"/>
</dbReference>
<dbReference type="GO" id="GO:0006508">
    <property type="term" value="P:proteolysis"/>
    <property type="evidence" value="ECO:0007669"/>
    <property type="project" value="UniProtKB-KW"/>
</dbReference>
<keyword evidence="4" id="KW-0997">Cell inner membrane</keyword>
<dbReference type="InterPro" id="IPR017790">
    <property type="entry name" value="Penicillin-binding_protein_2"/>
</dbReference>
<dbReference type="Pfam" id="PF03717">
    <property type="entry name" value="PBP_dimer"/>
    <property type="match status" value="1"/>
</dbReference>
<evidence type="ECO:0000313" key="15">
    <source>
        <dbReference type="EMBL" id="HEA86715.1"/>
    </source>
</evidence>
<name>A0A7C1NBP3_UNCW3</name>
<keyword evidence="10" id="KW-1133">Transmembrane helix</keyword>
<keyword evidence="3" id="KW-1003">Cell membrane</keyword>
<keyword evidence="9" id="KW-0573">Peptidoglycan synthesis</keyword>
<evidence type="ECO:0000256" key="1">
    <source>
        <dbReference type="ARBA" id="ARBA00004167"/>
    </source>
</evidence>
<protein>
    <submittedName>
        <fullName evidence="15">Penicillin-binding protein 2</fullName>
    </submittedName>
</protein>
<comment type="subcellular location">
    <subcellularLocation>
        <location evidence="2">Cell membrane</location>
    </subcellularLocation>
    <subcellularLocation>
        <location evidence="1">Membrane</location>
        <topology evidence="1">Single-pass membrane protein</topology>
    </subcellularLocation>
</comment>
<keyword evidence="11" id="KW-0472">Membrane</keyword>
<dbReference type="SUPFAM" id="SSF56601">
    <property type="entry name" value="beta-lactamase/transpeptidase-like"/>
    <property type="match status" value="1"/>
</dbReference>
<dbReference type="InterPro" id="IPR050515">
    <property type="entry name" value="Beta-lactam/transpept"/>
</dbReference>
<keyword evidence="5" id="KW-0645">Protease</keyword>
<evidence type="ECO:0000256" key="2">
    <source>
        <dbReference type="ARBA" id="ARBA00004236"/>
    </source>
</evidence>
<dbReference type="SUPFAM" id="SSF56519">
    <property type="entry name" value="Penicillin binding protein dimerisation domain"/>
    <property type="match status" value="1"/>
</dbReference>
<dbReference type="GO" id="GO:0009002">
    <property type="term" value="F:serine-type D-Ala-D-Ala carboxypeptidase activity"/>
    <property type="evidence" value="ECO:0007669"/>
    <property type="project" value="InterPro"/>
</dbReference>
<dbReference type="InterPro" id="IPR005311">
    <property type="entry name" value="PBP_dimer"/>
</dbReference>
<evidence type="ECO:0000256" key="3">
    <source>
        <dbReference type="ARBA" id="ARBA00022475"/>
    </source>
</evidence>